<reference evidence="1 2" key="1">
    <citation type="submission" date="2024-04" db="EMBL/GenBank/DDBJ databases">
        <title>Defined microbial consortia suppress multidrug-resistant proinflammatory Enterobacteriaceae via ecological control.</title>
        <authorList>
            <person name="Furuichi M."/>
            <person name="Kawaguchi T."/>
            <person name="Pust M."/>
            <person name="Yasuma K."/>
            <person name="Plichta D."/>
            <person name="Hasegawa N."/>
            <person name="Ohya T."/>
            <person name="Bhattarai S."/>
            <person name="Sasajima S."/>
            <person name="Aoto Y."/>
            <person name="Tuganbaev T."/>
            <person name="Yaginuma M."/>
            <person name="Ueda M."/>
            <person name="Okahashi N."/>
            <person name="Amafuji K."/>
            <person name="Kiridooshi Y."/>
            <person name="Sugita K."/>
            <person name="Strazar M."/>
            <person name="Skelly A."/>
            <person name="Suda W."/>
            <person name="Hattori M."/>
            <person name="Nakamoto N."/>
            <person name="Caballero S."/>
            <person name="Norman J."/>
            <person name="Olle B."/>
            <person name="Tanoue T."/>
            <person name="Arita M."/>
            <person name="Bucci V."/>
            <person name="Atarashi K."/>
            <person name="Xavier R."/>
            <person name="Honda K."/>
        </authorList>
    </citation>
    <scope>NUCLEOTIDE SEQUENCE [LARGE SCALE GENOMIC DNA]</scope>
    <source>
        <strain evidence="2">k04-0078-D8-1</strain>
    </source>
</reference>
<dbReference type="EMBL" id="BAABYW010000001">
    <property type="protein sequence ID" value="GAA6409426.1"/>
    <property type="molecule type" value="Genomic_DNA"/>
</dbReference>
<sequence length="63" mass="6966">MSSVIKKQVVTRFPGRETDGMKKEGDMTMNLRDCNIGFGGDYDEVLGRLCGSTPGRRKVNGQK</sequence>
<evidence type="ECO:0000313" key="1">
    <source>
        <dbReference type="EMBL" id="GAA6409426.1"/>
    </source>
</evidence>
<comment type="caution">
    <text evidence="1">The sequence shown here is derived from an EMBL/GenBank/DDBJ whole genome shotgun (WGS) entry which is preliminary data.</text>
</comment>
<proteinExistence type="predicted"/>
<name>A0ABQ0BDA4_9FIRM</name>
<accession>A0ABQ0BDA4</accession>
<dbReference type="RefSeq" id="WP_390407128.1">
    <property type="nucleotide sequence ID" value="NZ_BAABYW010000001.1"/>
</dbReference>
<dbReference type="Proteomes" id="UP001600943">
    <property type="component" value="Unassembled WGS sequence"/>
</dbReference>
<gene>
    <name evidence="1" type="ORF">K040078D81_35430</name>
</gene>
<evidence type="ECO:0000313" key="2">
    <source>
        <dbReference type="Proteomes" id="UP001600943"/>
    </source>
</evidence>
<organism evidence="1 2">
    <name type="scientific">Blautia hominis</name>
    <dbReference type="NCBI Taxonomy" id="2025493"/>
    <lineage>
        <taxon>Bacteria</taxon>
        <taxon>Bacillati</taxon>
        <taxon>Bacillota</taxon>
        <taxon>Clostridia</taxon>
        <taxon>Lachnospirales</taxon>
        <taxon>Lachnospiraceae</taxon>
        <taxon>Blautia</taxon>
    </lineage>
</organism>
<protein>
    <submittedName>
        <fullName evidence="1">Uncharacterized protein</fullName>
    </submittedName>
</protein>
<keyword evidence="2" id="KW-1185">Reference proteome</keyword>